<dbReference type="Proteomes" id="UP001224775">
    <property type="component" value="Unassembled WGS sequence"/>
</dbReference>
<dbReference type="InterPro" id="IPR003034">
    <property type="entry name" value="SAP_dom"/>
</dbReference>
<accession>A0A6V1BEA2</accession>
<evidence type="ECO:0000313" key="4">
    <source>
        <dbReference type="EMBL" id="KAK1747357.1"/>
    </source>
</evidence>
<dbReference type="EMBL" id="HBGZ01032847">
    <property type="protein sequence ID" value="CAD9631639.1"/>
    <property type="molecule type" value="Transcribed_RNA"/>
</dbReference>
<proteinExistence type="predicted"/>
<name>A0A6V1BEA2_9STRA</name>
<protein>
    <recommendedName>
        <fullName evidence="2">SAP domain-containing protein</fullName>
    </recommendedName>
</protein>
<sequence>MFGYFSMQRKRARKPKKKTKNNWFERLTLDQNKQLCKAAKLRHGGPKKDLIDRLLDDDFTSQFGPEGNFFSLNVDQIKQLCRARNLQVSGQKFDLVLRILHCDNDSTPEGTTLKRAATETVSELDAATGQVVEKHVPKKRKKAAPSASRAYTRVQKKIESVKQKKYQSHWGSKTHSSDVYGLVATLLTDEALPNLTKDPRLSLDIAKAAITSLTDNFHTMQRPGYDDLGGLGTIDNSLCTIAEKVKPLLSEEEKEEFANWIEEWDSIGEPYGLTMDTDLLKTAAFIRGEDDGKKSEGEEVDERKPAAMPTKADEDEKVKSHGENLIKENVKNEETTA</sequence>
<evidence type="ECO:0000313" key="3">
    <source>
        <dbReference type="EMBL" id="CAD9631639.1"/>
    </source>
</evidence>
<dbReference type="Gene3D" id="1.10.720.30">
    <property type="entry name" value="SAP domain"/>
    <property type="match status" value="2"/>
</dbReference>
<feature type="region of interest" description="Disordered" evidence="1">
    <location>
        <begin position="287"/>
        <end position="337"/>
    </location>
</feature>
<dbReference type="PROSITE" id="PS50800">
    <property type="entry name" value="SAP"/>
    <property type="match status" value="1"/>
</dbReference>
<feature type="domain" description="SAP" evidence="2">
    <location>
        <begin position="69"/>
        <end position="103"/>
    </location>
</feature>
<dbReference type="Pfam" id="PF02037">
    <property type="entry name" value="SAP"/>
    <property type="match status" value="1"/>
</dbReference>
<evidence type="ECO:0000259" key="2">
    <source>
        <dbReference type="PROSITE" id="PS50800"/>
    </source>
</evidence>
<reference evidence="3" key="1">
    <citation type="submission" date="2021-01" db="EMBL/GenBank/DDBJ databases">
        <authorList>
            <person name="Corre E."/>
            <person name="Pelletier E."/>
            <person name="Niang G."/>
            <person name="Scheremetjew M."/>
            <person name="Finn R."/>
            <person name="Kale V."/>
            <person name="Holt S."/>
            <person name="Cochrane G."/>
            <person name="Meng A."/>
            <person name="Brown T."/>
            <person name="Cohen L."/>
        </authorList>
    </citation>
    <scope>NUCLEOTIDE SEQUENCE</scope>
    <source>
        <strain evidence="3">SM1012Den-03</strain>
    </source>
</reference>
<evidence type="ECO:0000256" key="1">
    <source>
        <dbReference type="SAM" id="MobiDB-lite"/>
    </source>
</evidence>
<dbReference type="SUPFAM" id="SSF68906">
    <property type="entry name" value="SAP domain"/>
    <property type="match status" value="2"/>
</dbReference>
<evidence type="ECO:0000313" key="5">
    <source>
        <dbReference type="Proteomes" id="UP001224775"/>
    </source>
</evidence>
<dbReference type="SMART" id="SM00513">
    <property type="entry name" value="SAP"/>
    <property type="match status" value="2"/>
</dbReference>
<reference evidence="4" key="2">
    <citation type="submission" date="2023-06" db="EMBL/GenBank/DDBJ databases">
        <title>Survivors Of The Sea: Transcriptome response of Skeletonema marinoi to long-term dormancy.</title>
        <authorList>
            <person name="Pinder M.I.M."/>
            <person name="Kourtchenko O."/>
            <person name="Robertson E.K."/>
            <person name="Larsson T."/>
            <person name="Maumus F."/>
            <person name="Osuna-Cruz C.M."/>
            <person name="Vancaester E."/>
            <person name="Stenow R."/>
            <person name="Vandepoele K."/>
            <person name="Ploug H."/>
            <person name="Bruchert V."/>
            <person name="Godhe A."/>
            <person name="Topel M."/>
        </authorList>
    </citation>
    <scope>NUCLEOTIDE SEQUENCE</scope>
    <source>
        <strain evidence="4">R05AC</strain>
    </source>
</reference>
<keyword evidence="5" id="KW-1185">Reference proteome</keyword>
<organism evidence="3">
    <name type="scientific">Skeletonema marinoi</name>
    <dbReference type="NCBI Taxonomy" id="267567"/>
    <lineage>
        <taxon>Eukaryota</taxon>
        <taxon>Sar</taxon>
        <taxon>Stramenopiles</taxon>
        <taxon>Ochrophyta</taxon>
        <taxon>Bacillariophyta</taxon>
        <taxon>Coscinodiscophyceae</taxon>
        <taxon>Thalassiosirophycidae</taxon>
        <taxon>Thalassiosirales</taxon>
        <taxon>Skeletonemataceae</taxon>
        <taxon>Skeletonema</taxon>
        <taxon>Skeletonema marinoi-dohrnii complex</taxon>
    </lineage>
</organism>
<gene>
    <name evidence="4" type="ORF">QTG54_001320</name>
    <name evidence="3" type="ORF">SMAR0320_LOCUS23494</name>
</gene>
<dbReference type="AlphaFoldDB" id="A0A6V1BEA2"/>
<dbReference type="EMBL" id="JATAAI010000002">
    <property type="protein sequence ID" value="KAK1747357.1"/>
    <property type="molecule type" value="Genomic_DNA"/>
</dbReference>
<dbReference type="InterPro" id="IPR036361">
    <property type="entry name" value="SAP_dom_sf"/>
</dbReference>